<dbReference type="EMBL" id="LN609529">
    <property type="protein sequence ID" value="CEF67594.1"/>
    <property type="molecule type" value="Genomic_DNA"/>
</dbReference>
<feature type="transmembrane region" description="Helical" evidence="1">
    <location>
        <begin position="12"/>
        <end position="32"/>
    </location>
</feature>
<gene>
    <name evidence="2 4 5" type="ORF">SRAE_2000225600</name>
</gene>
<evidence type="ECO:0000313" key="4">
    <source>
        <dbReference type="WBParaSite" id="SRAE_2000225600.1"/>
    </source>
</evidence>
<keyword evidence="1" id="KW-1133">Transmembrane helix</keyword>
<feature type="transmembrane region" description="Helical" evidence="1">
    <location>
        <begin position="44"/>
        <end position="64"/>
    </location>
</feature>
<accession>A0A090MYQ5</accession>
<dbReference type="GeneID" id="36379959"/>
<reference evidence="2 3" key="1">
    <citation type="submission" date="2014-09" db="EMBL/GenBank/DDBJ databases">
        <authorList>
            <person name="Martin A.A."/>
        </authorList>
    </citation>
    <scope>NUCLEOTIDE SEQUENCE</scope>
    <source>
        <strain evidence="3">ED321</strain>
        <strain evidence="2">ED321 Heterogonic</strain>
    </source>
</reference>
<dbReference type="AlphaFoldDB" id="A0A090MYQ5"/>
<reference evidence="4" key="2">
    <citation type="submission" date="2020-12" db="UniProtKB">
        <authorList>
            <consortium name="WormBaseParasite"/>
        </authorList>
    </citation>
    <scope>IDENTIFICATION</scope>
</reference>
<organism evidence="2">
    <name type="scientific">Strongyloides ratti</name>
    <name type="common">Parasitic roundworm</name>
    <dbReference type="NCBI Taxonomy" id="34506"/>
    <lineage>
        <taxon>Eukaryota</taxon>
        <taxon>Metazoa</taxon>
        <taxon>Ecdysozoa</taxon>
        <taxon>Nematoda</taxon>
        <taxon>Chromadorea</taxon>
        <taxon>Rhabditida</taxon>
        <taxon>Tylenchina</taxon>
        <taxon>Panagrolaimomorpha</taxon>
        <taxon>Strongyloidoidea</taxon>
        <taxon>Strongyloididae</taxon>
        <taxon>Strongyloides</taxon>
    </lineage>
</organism>
<keyword evidence="1" id="KW-0472">Membrane</keyword>
<evidence type="ECO:0000313" key="2">
    <source>
        <dbReference type="EMBL" id="CEF67594.1"/>
    </source>
</evidence>
<keyword evidence="1" id="KW-0812">Transmembrane</keyword>
<dbReference type="Proteomes" id="UP000035682">
    <property type="component" value="Unplaced"/>
</dbReference>
<evidence type="ECO:0000313" key="5">
    <source>
        <dbReference type="WormBase" id="SRAE_2000225600"/>
    </source>
</evidence>
<dbReference type="RefSeq" id="XP_024506794.1">
    <property type="nucleotide sequence ID" value="XM_024653304.1"/>
</dbReference>
<sequence length="87" mass="10184">MSIADSQPNINWIFQEMIGIGLSFIFYLESTLIMTYCAIHWNHFTWGCSAITSFLCTILLAIDFGEMSKKHYKNPEIMVTYTREIEY</sequence>
<keyword evidence="3" id="KW-1185">Reference proteome</keyword>
<protein>
    <submittedName>
        <fullName evidence="2 4">Uncharacterized protein</fullName>
    </submittedName>
</protein>
<dbReference type="WormBase" id="SRAE_2000225600">
    <property type="protein sequence ID" value="SRP07160"/>
    <property type="gene ID" value="WBGene00262465"/>
</dbReference>
<dbReference type="CTD" id="36379959"/>
<proteinExistence type="predicted"/>
<evidence type="ECO:0000313" key="3">
    <source>
        <dbReference type="Proteomes" id="UP000035682"/>
    </source>
</evidence>
<name>A0A090MYQ5_STRRB</name>
<evidence type="ECO:0000256" key="1">
    <source>
        <dbReference type="SAM" id="Phobius"/>
    </source>
</evidence>
<dbReference type="WBParaSite" id="SRAE_2000225600.1">
    <property type="protein sequence ID" value="SRAE_2000225600.1"/>
    <property type="gene ID" value="WBGene00262465"/>
</dbReference>